<keyword evidence="1" id="KW-0812">Transmembrane</keyword>
<dbReference type="Pfam" id="PF11067">
    <property type="entry name" value="DUF2868"/>
    <property type="match status" value="1"/>
</dbReference>
<keyword evidence="3" id="KW-1185">Reference proteome</keyword>
<feature type="transmembrane region" description="Helical" evidence="1">
    <location>
        <begin position="275"/>
        <end position="295"/>
    </location>
</feature>
<accession>A0ABS2GT45</accession>
<dbReference type="Proteomes" id="UP000777002">
    <property type="component" value="Unassembled WGS sequence"/>
</dbReference>
<evidence type="ECO:0000313" key="2">
    <source>
        <dbReference type="EMBL" id="MBM6928023.1"/>
    </source>
</evidence>
<sequence>MTEAYKNIEQGRLSLKDAETITAAKLLEENPSLSWESSDANRATRQAALAVGEEASAASFLVARARIVEKMIVAKNPSVKPISLNFRPPAWINGALIGVAFFLGLFTDQIASESSRINLLSLPFFGVLIWNIVVYVMLFISGLRHQSKRDFLGLRTVLGIIEKSLTFKQVRLTQSITSLLQPYIMHFVARAFHFAAFAFVLGMIASVLLRGVGTAYTVGWESTWFANNPEVVYQIIALTYGILTNFLGPMPNILDIANMRFDRLAVNAVDISAGLWLLRMIFMLAVFVAIPRLALALKHSLQISKLEKNFPLDLSDRYYADILRTWRSEEMTLEVLVSEHSDNPHNIESVYRFAEELGFNLSEVKTHHWNPEIDDAPITLTAQNQSQQVWALMNATTTPEQEVQGEALRKVKEKLGSVHLVVLVDMSSYMARFGDFGDRIESRKELWRNFCESIGLPVVFYHCGVRPDQQTCDELRLATGQAK</sequence>
<dbReference type="RefSeq" id="WP_205049625.1">
    <property type="nucleotide sequence ID" value="NZ_JACJKX010000002.1"/>
</dbReference>
<name>A0ABS2GT45_9BURK</name>
<evidence type="ECO:0000256" key="1">
    <source>
        <dbReference type="SAM" id="Phobius"/>
    </source>
</evidence>
<organism evidence="2 3">
    <name type="scientific">Parasutterella secunda</name>
    <dbReference type="NCBI Taxonomy" id="626947"/>
    <lineage>
        <taxon>Bacteria</taxon>
        <taxon>Pseudomonadati</taxon>
        <taxon>Pseudomonadota</taxon>
        <taxon>Betaproteobacteria</taxon>
        <taxon>Burkholderiales</taxon>
        <taxon>Sutterellaceae</taxon>
        <taxon>Parasutterella</taxon>
    </lineage>
</organism>
<evidence type="ECO:0000313" key="3">
    <source>
        <dbReference type="Proteomes" id="UP000777002"/>
    </source>
</evidence>
<dbReference type="InterPro" id="IPR021296">
    <property type="entry name" value="DUF2868"/>
</dbReference>
<reference evidence="2 3" key="1">
    <citation type="journal article" date="2021" name="Sci. Rep.">
        <title>The distribution of antibiotic resistance genes in chicken gut microbiota commensals.</title>
        <authorList>
            <person name="Juricova H."/>
            <person name="Matiasovicova J."/>
            <person name="Kubasova T."/>
            <person name="Cejkova D."/>
            <person name="Rychlik I."/>
        </authorList>
    </citation>
    <scope>NUCLEOTIDE SEQUENCE [LARGE SCALE GENOMIC DNA]</scope>
    <source>
        <strain evidence="2 3">An562</strain>
    </source>
</reference>
<keyword evidence="1" id="KW-0472">Membrane</keyword>
<feature type="transmembrane region" description="Helical" evidence="1">
    <location>
        <begin position="231"/>
        <end position="254"/>
    </location>
</feature>
<feature type="transmembrane region" description="Helical" evidence="1">
    <location>
        <begin position="119"/>
        <end position="140"/>
    </location>
</feature>
<gene>
    <name evidence="2" type="ORF">H5985_01870</name>
</gene>
<comment type="caution">
    <text evidence="2">The sequence shown here is derived from an EMBL/GenBank/DDBJ whole genome shotgun (WGS) entry which is preliminary data.</text>
</comment>
<protein>
    <submittedName>
        <fullName evidence="2">DUF2868 domain-containing protein</fullName>
    </submittedName>
</protein>
<feature type="transmembrane region" description="Helical" evidence="1">
    <location>
        <begin position="90"/>
        <end position="107"/>
    </location>
</feature>
<proteinExistence type="predicted"/>
<dbReference type="EMBL" id="JACJKX010000002">
    <property type="protein sequence ID" value="MBM6928023.1"/>
    <property type="molecule type" value="Genomic_DNA"/>
</dbReference>
<feature type="transmembrane region" description="Helical" evidence="1">
    <location>
        <begin position="191"/>
        <end position="211"/>
    </location>
</feature>
<keyword evidence="1" id="KW-1133">Transmembrane helix</keyword>